<keyword evidence="3" id="KW-1185">Reference proteome</keyword>
<comment type="caution">
    <text evidence="2">The sequence shown here is derived from an EMBL/GenBank/DDBJ whole genome shotgun (WGS) entry which is preliminary data.</text>
</comment>
<name>A0ABT1JMY3_ACTCY</name>
<dbReference type="Proteomes" id="UP000791080">
    <property type="component" value="Unassembled WGS sequence"/>
</dbReference>
<dbReference type="RefSeq" id="WP_030104425.1">
    <property type="nucleotide sequence ID" value="NZ_AUBJ02000001.1"/>
</dbReference>
<sequence>MVLDVIAGVVALVGLLAAIAHGGYLALLGSAAKKRAGGGPVAEFVRSRMPMAGGLVGAGLLGLLFSTGGGFVDVLAIIVGAGTGLAATKQLTAVRERYRT</sequence>
<protein>
    <submittedName>
        <fullName evidence="2">Uncharacterized protein</fullName>
    </submittedName>
</protein>
<gene>
    <name evidence="2" type="ORF">G443_003779</name>
</gene>
<evidence type="ECO:0000256" key="1">
    <source>
        <dbReference type="SAM" id="Phobius"/>
    </source>
</evidence>
<dbReference type="EMBL" id="AUBJ02000001">
    <property type="protein sequence ID" value="MCP2333509.1"/>
    <property type="molecule type" value="Genomic_DNA"/>
</dbReference>
<keyword evidence="1" id="KW-0812">Transmembrane</keyword>
<feature type="transmembrane region" description="Helical" evidence="1">
    <location>
        <begin position="6"/>
        <end position="28"/>
    </location>
</feature>
<keyword evidence="1" id="KW-1133">Transmembrane helix</keyword>
<reference evidence="2 3" key="1">
    <citation type="submission" date="2022-06" db="EMBL/GenBank/DDBJ databases">
        <title>Genomic Encyclopedia of Type Strains, Phase I: the one thousand microbial genomes (KMG-I) project.</title>
        <authorList>
            <person name="Kyrpides N."/>
        </authorList>
    </citation>
    <scope>NUCLEOTIDE SEQUENCE [LARGE SCALE GENOMIC DNA]</scope>
    <source>
        <strain evidence="2 3">DSM 43889</strain>
    </source>
</reference>
<evidence type="ECO:0000313" key="2">
    <source>
        <dbReference type="EMBL" id="MCP2333509.1"/>
    </source>
</evidence>
<accession>A0ABT1JMY3</accession>
<evidence type="ECO:0000313" key="3">
    <source>
        <dbReference type="Proteomes" id="UP000791080"/>
    </source>
</evidence>
<keyword evidence="1" id="KW-0472">Membrane</keyword>
<feature type="transmembrane region" description="Helical" evidence="1">
    <location>
        <begin position="49"/>
        <end position="68"/>
    </location>
</feature>
<proteinExistence type="predicted"/>
<organism evidence="2 3">
    <name type="scientific">Actinoalloteichus caeruleus DSM 43889</name>
    <dbReference type="NCBI Taxonomy" id="1120930"/>
    <lineage>
        <taxon>Bacteria</taxon>
        <taxon>Bacillati</taxon>
        <taxon>Actinomycetota</taxon>
        <taxon>Actinomycetes</taxon>
        <taxon>Pseudonocardiales</taxon>
        <taxon>Pseudonocardiaceae</taxon>
        <taxon>Actinoalloteichus</taxon>
        <taxon>Actinoalloteichus cyanogriseus</taxon>
    </lineage>
</organism>